<evidence type="ECO:0000259" key="4">
    <source>
        <dbReference type="PROSITE" id="PS50850"/>
    </source>
</evidence>
<feature type="domain" description="Major facilitator superfamily (MFS) profile" evidence="4">
    <location>
        <begin position="24"/>
        <end position="467"/>
    </location>
</feature>
<keyword evidence="6" id="KW-1185">Reference proteome</keyword>
<dbReference type="InterPro" id="IPR020846">
    <property type="entry name" value="MFS_dom"/>
</dbReference>
<feature type="region of interest" description="Disordered" evidence="2">
    <location>
        <begin position="464"/>
        <end position="485"/>
    </location>
</feature>
<gene>
    <name evidence="5" type="ORF">Egran_05327</name>
</gene>
<dbReference type="Pfam" id="PF07690">
    <property type="entry name" value="MFS_1"/>
    <property type="match status" value="2"/>
</dbReference>
<feature type="transmembrane region" description="Helical" evidence="3">
    <location>
        <begin position="361"/>
        <end position="382"/>
    </location>
</feature>
<dbReference type="PANTHER" id="PTHR23520:SF5">
    <property type="entry name" value="TRANSPORTER, PUTATIVE (AFU_ORTHOLOGUE AFUA_3G04000)-RELATED"/>
    <property type="match status" value="1"/>
</dbReference>
<feature type="transmembrane region" description="Helical" evidence="3">
    <location>
        <begin position="50"/>
        <end position="69"/>
    </location>
</feature>
<feature type="transmembrane region" description="Helical" evidence="3">
    <location>
        <begin position="322"/>
        <end position="341"/>
    </location>
</feature>
<evidence type="ECO:0000313" key="5">
    <source>
        <dbReference type="EMBL" id="OXV06906.1"/>
    </source>
</evidence>
<dbReference type="Gene3D" id="1.20.1250.20">
    <property type="entry name" value="MFS general substrate transporter like domains"/>
    <property type="match status" value="1"/>
</dbReference>
<evidence type="ECO:0000256" key="2">
    <source>
        <dbReference type="SAM" id="MobiDB-lite"/>
    </source>
</evidence>
<name>A0A232LRZ3_9EURO</name>
<dbReference type="PANTHER" id="PTHR23520">
    <property type="entry name" value="TRANSPORTER, PUTATIVE (AFU_ORTHOLOGUE AFUA_3G04000)-RELATED"/>
    <property type="match status" value="1"/>
</dbReference>
<proteinExistence type="predicted"/>
<dbReference type="Proteomes" id="UP000243515">
    <property type="component" value="Unassembled WGS sequence"/>
</dbReference>
<feature type="transmembrane region" description="Helical" evidence="3">
    <location>
        <begin position="75"/>
        <end position="96"/>
    </location>
</feature>
<feature type="transmembrane region" description="Helical" evidence="3">
    <location>
        <begin position="205"/>
        <end position="226"/>
    </location>
</feature>
<accession>A0A232LRZ3</accession>
<dbReference type="OrthoDB" id="10027823at2759"/>
<evidence type="ECO:0000256" key="3">
    <source>
        <dbReference type="SAM" id="Phobius"/>
    </source>
</evidence>
<feature type="transmembrane region" description="Helical" evidence="3">
    <location>
        <begin position="168"/>
        <end position="193"/>
    </location>
</feature>
<dbReference type="EMBL" id="NPHW01005301">
    <property type="protein sequence ID" value="OXV06906.1"/>
    <property type="molecule type" value="Genomic_DNA"/>
</dbReference>
<comment type="caution">
    <text evidence="5">The sequence shown here is derived from an EMBL/GenBank/DDBJ whole genome shotgun (WGS) entry which is preliminary data.</text>
</comment>
<dbReference type="InterPro" id="IPR036259">
    <property type="entry name" value="MFS_trans_sf"/>
</dbReference>
<dbReference type="InterPro" id="IPR011701">
    <property type="entry name" value="MFS"/>
</dbReference>
<evidence type="ECO:0000313" key="6">
    <source>
        <dbReference type="Proteomes" id="UP000243515"/>
    </source>
</evidence>
<dbReference type="GO" id="GO:0000329">
    <property type="term" value="C:fungal-type vacuole membrane"/>
    <property type="evidence" value="ECO:0007669"/>
    <property type="project" value="TreeGrafter"/>
</dbReference>
<feature type="transmembrane region" description="Helical" evidence="3">
    <location>
        <begin position="117"/>
        <end position="137"/>
    </location>
</feature>
<organism evidence="5 6">
    <name type="scientific">Elaphomyces granulatus</name>
    <dbReference type="NCBI Taxonomy" id="519963"/>
    <lineage>
        <taxon>Eukaryota</taxon>
        <taxon>Fungi</taxon>
        <taxon>Dikarya</taxon>
        <taxon>Ascomycota</taxon>
        <taxon>Pezizomycotina</taxon>
        <taxon>Eurotiomycetes</taxon>
        <taxon>Eurotiomycetidae</taxon>
        <taxon>Eurotiales</taxon>
        <taxon>Elaphomycetaceae</taxon>
        <taxon>Elaphomyces</taxon>
    </lineage>
</organism>
<sequence length="485" mass="52289">MAMSPGTSSPGGVSHHLGLGSKVLEELGLISLWQTPLDAKLLCAQRFVRLFAYGGSTLILASYLSALGISDDRIGLFMTLTLTGDVVISFFLTLFADALGRRAVLALGSAMMSVSGVIFALFGNYWVLLAAAVFGVISPSGNEIGPFRAVEESTLAHITRHEVLSDIFAWYSLIGTAGTALGMMTCGWIISFLRSSRGWEFVPACRVIFFVYAAVGITKLILTLWLSPTVEAAKKPKKQKKPDQRSQDQPSETEPLLNSNASETEPMKTPTKKIPFLPTAEMSLIVNLCLLFALDSFASGLASLSWITYFFKRKFNLPEGQLGSLFFTSSIIQSISMLVASSIAKRFGNVKTMVFTHLPSAIFLALIPIPSSLPFAMLFLILRACTQNMDVAPRSAFLAGALPADKRTAIMGAINVVKTCSQSLGPLLTGVLAGRGLFWVSFVMAGSLKATYDIGMLISFASKDRKRKPAVSEEVGPEQAGQEQH</sequence>
<dbReference type="PROSITE" id="PS50850">
    <property type="entry name" value="MFS"/>
    <property type="match status" value="1"/>
</dbReference>
<protein>
    <recommendedName>
        <fullName evidence="4">Major facilitator superfamily (MFS) profile domain-containing protein</fullName>
    </recommendedName>
</protein>
<dbReference type="AlphaFoldDB" id="A0A232LRZ3"/>
<keyword evidence="3" id="KW-0812">Transmembrane</keyword>
<reference evidence="5 6" key="1">
    <citation type="journal article" date="2015" name="Environ. Microbiol.">
        <title>Metagenome sequence of Elaphomyces granulatus from sporocarp tissue reveals Ascomycota ectomycorrhizal fingerprints of genome expansion and a Proteobacteria-rich microbiome.</title>
        <authorList>
            <person name="Quandt C.A."/>
            <person name="Kohler A."/>
            <person name="Hesse C.N."/>
            <person name="Sharpton T.J."/>
            <person name="Martin F."/>
            <person name="Spatafora J.W."/>
        </authorList>
    </citation>
    <scope>NUCLEOTIDE SEQUENCE [LARGE SCALE GENOMIC DNA]</scope>
    <source>
        <strain evidence="5 6">OSC145934</strain>
    </source>
</reference>
<dbReference type="GO" id="GO:0022857">
    <property type="term" value="F:transmembrane transporter activity"/>
    <property type="evidence" value="ECO:0007669"/>
    <property type="project" value="InterPro"/>
</dbReference>
<keyword evidence="3" id="KW-0472">Membrane</keyword>
<evidence type="ECO:0000256" key="1">
    <source>
        <dbReference type="ARBA" id="ARBA00004141"/>
    </source>
</evidence>
<keyword evidence="3" id="KW-1133">Transmembrane helix</keyword>
<comment type="subcellular location">
    <subcellularLocation>
        <location evidence="1">Membrane</location>
        <topology evidence="1">Multi-pass membrane protein</topology>
    </subcellularLocation>
</comment>
<feature type="region of interest" description="Disordered" evidence="2">
    <location>
        <begin position="235"/>
        <end position="269"/>
    </location>
</feature>
<feature type="transmembrane region" description="Helical" evidence="3">
    <location>
        <begin position="284"/>
        <end position="310"/>
    </location>
</feature>
<dbReference type="SUPFAM" id="SSF103473">
    <property type="entry name" value="MFS general substrate transporter"/>
    <property type="match status" value="1"/>
</dbReference>